<accession>J9FWM6</accession>
<proteinExistence type="predicted"/>
<dbReference type="EMBL" id="AMCI01004037">
    <property type="protein sequence ID" value="EJW98938.1"/>
    <property type="molecule type" value="Genomic_DNA"/>
</dbReference>
<reference evidence="1" key="1">
    <citation type="journal article" date="2012" name="PLoS ONE">
        <title>Gene sets for utilization of primary and secondary nutrition supplies in the distal gut of endangered iberian lynx.</title>
        <authorList>
            <person name="Alcaide M."/>
            <person name="Messina E."/>
            <person name="Richter M."/>
            <person name="Bargiela R."/>
            <person name="Peplies J."/>
            <person name="Huws S.A."/>
            <person name="Newbold C.J."/>
            <person name="Golyshin P.N."/>
            <person name="Simon M.A."/>
            <person name="Lopez G."/>
            <person name="Yakimov M.M."/>
            <person name="Ferrer M."/>
        </authorList>
    </citation>
    <scope>NUCLEOTIDE SEQUENCE</scope>
</reference>
<dbReference type="AlphaFoldDB" id="J9FWM6"/>
<protein>
    <submittedName>
        <fullName evidence="1">Uncharacterized protein</fullName>
    </submittedName>
</protein>
<sequence>MVRAKKMMLRLMMLPPRVPGRMALKAAAAAAPLETKLSRPPGMV</sequence>
<comment type="caution">
    <text evidence="1">The sequence shown here is derived from an EMBL/GenBank/DDBJ whole genome shotgun (WGS) entry which is preliminary data.</text>
</comment>
<evidence type="ECO:0000313" key="1">
    <source>
        <dbReference type="EMBL" id="EJW98938.1"/>
    </source>
</evidence>
<gene>
    <name evidence="1" type="ORF">EVA_12954</name>
</gene>
<name>J9FWM6_9ZZZZ</name>
<organism evidence="1">
    <name type="scientific">gut metagenome</name>
    <dbReference type="NCBI Taxonomy" id="749906"/>
    <lineage>
        <taxon>unclassified sequences</taxon>
        <taxon>metagenomes</taxon>
        <taxon>organismal metagenomes</taxon>
    </lineage>
</organism>